<comment type="caution">
    <text evidence="2">The sequence shown here is derived from an EMBL/GenBank/DDBJ whole genome shotgun (WGS) entry which is preliminary data.</text>
</comment>
<dbReference type="InterPro" id="IPR011335">
    <property type="entry name" value="Restrct_endonuc-II-like"/>
</dbReference>
<accession>A0A7I9V6X0</accession>
<dbReference type="AlphaFoldDB" id="A0A7I9V6X0"/>
<dbReference type="PANTHER" id="PTHR35400:SF3">
    <property type="entry name" value="SLL1072 PROTEIN"/>
    <property type="match status" value="1"/>
</dbReference>
<dbReference type="CDD" id="cd06260">
    <property type="entry name" value="DUF820-like"/>
    <property type="match status" value="1"/>
</dbReference>
<evidence type="ECO:0000313" key="2">
    <source>
        <dbReference type="EMBL" id="GEE00810.1"/>
    </source>
</evidence>
<dbReference type="EMBL" id="BJOV01000003">
    <property type="protein sequence ID" value="GEE00810.1"/>
    <property type="molecule type" value="Genomic_DNA"/>
</dbReference>
<keyword evidence="3" id="KW-1185">Reference proteome</keyword>
<evidence type="ECO:0000313" key="3">
    <source>
        <dbReference type="Proteomes" id="UP000444960"/>
    </source>
</evidence>
<dbReference type="Gene3D" id="3.90.1570.10">
    <property type="entry name" value="tt1808, chain A"/>
    <property type="match status" value="1"/>
</dbReference>
<dbReference type="Proteomes" id="UP000444960">
    <property type="component" value="Unassembled WGS sequence"/>
</dbReference>
<gene>
    <name evidence="2" type="ORF">nbrc107696_12560</name>
</gene>
<reference evidence="3" key="1">
    <citation type="submission" date="2019-06" db="EMBL/GenBank/DDBJ databases">
        <title>Gordonia isolated from sludge of a wastewater treatment plant.</title>
        <authorList>
            <person name="Tamura T."/>
            <person name="Aoyama K."/>
            <person name="Kang Y."/>
            <person name="Saito S."/>
            <person name="Akiyama N."/>
            <person name="Yazawa K."/>
            <person name="Gonoi T."/>
            <person name="Mikami Y."/>
        </authorList>
    </citation>
    <scope>NUCLEOTIDE SEQUENCE [LARGE SCALE GENOMIC DNA]</scope>
    <source>
        <strain evidence="3">NBRC 107696</strain>
    </source>
</reference>
<dbReference type="PANTHER" id="PTHR35400">
    <property type="entry name" value="SLR1083 PROTEIN"/>
    <property type="match status" value="1"/>
</dbReference>
<dbReference type="InterPro" id="IPR008538">
    <property type="entry name" value="Uma2"/>
</dbReference>
<sequence length="170" mass="18502">MSLEQWCALGEDTSTRSELQEGVLIVSPRPRLIHQKVLTKLGAGLLVQAPPGFTAVTEPDVVIDSRTPATVRVPDVVVIRENDDESMLTAADVLLAVEILSPGTRRVDLVLKRFEYAEAGIANYWIVDFEGTPRLEALTLVDGSYVGDWVTGTHTSNAPFPLTIDLDAFA</sequence>
<protein>
    <recommendedName>
        <fullName evidence="1">Putative restriction endonuclease domain-containing protein</fullName>
    </recommendedName>
</protein>
<dbReference type="Pfam" id="PF05685">
    <property type="entry name" value="Uma2"/>
    <property type="match status" value="1"/>
</dbReference>
<name>A0A7I9V6X0_9ACTN</name>
<feature type="domain" description="Putative restriction endonuclease" evidence="1">
    <location>
        <begin position="3"/>
        <end position="147"/>
    </location>
</feature>
<dbReference type="InterPro" id="IPR012296">
    <property type="entry name" value="Nuclease_put_TT1808"/>
</dbReference>
<evidence type="ECO:0000259" key="1">
    <source>
        <dbReference type="Pfam" id="PF05685"/>
    </source>
</evidence>
<proteinExistence type="predicted"/>
<organism evidence="2 3">
    <name type="scientific">Gordonia spumicola</name>
    <dbReference type="NCBI Taxonomy" id="589161"/>
    <lineage>
        <taxon>Bacteria</taxon>
        <taxon>Bacillati</taxon>
        <taxon>Actinomycetota</taxon>
        <taxon>Actinomycetes</taxon>
        <taxon>Mycobacteriales</taxon>
        <taxon>Gordoniaceae</taxon>
        <taxon>Gordonia</taxon>
    </lineage>
</organism>
<dbReference type="SUPFAM" id="SSF52980">
    <property type="entry name" value="Restriction endonuclease-like"/>
    <property type="match status" value="1"/>
</dbReference>